<dbReference type="Gene3D" id="3.90.780.10">
    <property type="entry name" value="5'-Nucleotidase, C-terminal domain"/>
    <property type="match status" value="1"/>
</dbReference>
<keyword evidence="6" id="KW-1185">Reference proteome</keyword>
<dbReference type="Pfam" id="PF00149">
    <property type="entry name" value="Metallophos"/>
    <property type="match status" value="1"/>
</dbReference>
<dbReference type="Pfam" id="PF02872">
    <property type="entry name" value="5_nucleotid_C"/>
    <property type="match status" value="1"/>
</dbReference>
<dbReference type="EMBL" id="JBHSMI010000009">
    <property type="protein sequence ID" value="MFC5402158.1"/>
    <property type="molecule type" value="Genomic_DNA"/>
</dbReference>
<evidence type="ECO:0000256" key="2">
    <source>
        <dbReference type="RuleBase" id="RU362119"/>
    </source>
</evidence>
<dbReference type="InterPro" id="IPR004843">
    <property type="entry name" value="Calcineurin-like_PHP"/>
</dbReference>
<keyword evidence="2" id="KW-0378">Hydrolase</keyword>
<name>A0ABW0HNM1_9BACL</name>
<feature type="domain" description="5'-Nucleotidase C-terminal" evidence="4">
    <location>
        <begin position="282"/>
        <end position="427"/>
    </location>
</feature>
<dbReference type="RefSeq" id="WP_378130330.1">
    <property type="nucleotide sequence ID" value="NZ_JBHSMI010000009.1"/>
</dbReference>
<evidence type="ECO:0000259" key="3">
    <source>
        <dbReference type="Pfam" id="PF00149"/>
    </source>
</evidence>
<dbReference type="InterPro" id="IPR036907">
    <property type="entry name" value="5'-Nucleotdase_C_sf"/>
</dbReference>
<organism evidence="5 6">
    <name type="scientific">Cohnella soli</name>
    <dbReference type="NCBI Taxonomy" id="425005"/>
    <lineage>
        <taxon>Bacteria</taxon>
        <taxon>Bacillati</taxon>
        <taxon>Bacillota</taxon>
        <taxon>Bacilli</taxon>
        <taxon>Bacillales</taxon>
        <taxon>Paenibacillaceae</taxon>
        <taxon>Cohnella</taxon>
    </lineage>
</organism>
<dbReference type="SUPFAM" id="SSF56300">
    <property type="entry name" value="Metallo-dependent phosphatases"/>
    <property type="match status" value="1"/>
</dbReference>
<evidence type="ECO:0000256" key="1">
    <source>
        <dbReference type="ARBA" id="ARBA00022729"/>
    </source>
</evidence>
<evidence type="ECO:0000259" key="4">
    <source>
        <dbReference type="Pfam" id="PF02872"/>
    </source>
</evidence>
<dbReference type="PROSITE" id="PS00785">
    <property type="entry name" value="5_NUCLEOTIDASE_1"/>
    <property type="match status" value="1"/>
</dbReference>
<dbReference type="CDD" id="cd00845">
    <property type="entry name" value="MPP_UshA_N_like"/>
    <property type="match status" value="1"/>
</dbReference>
<gene>
    <name evidence="5" type="ORF">ACFPOF_05355</name>
</gene>
<dbReference type="PANTHER" id="PTHR11575:SF23">
    <property type="entry name" value="5-NUCLEOTIDASE FAMILY PROTEIN"/>
    <property type="match status" value="1"/>
</dbReference>
<comment type="similarity">
    <text evidence="2">Belongs to the 5'-nucleotidase family.</text>
</comment>
<reference evidence="6" key="1">
    <citation type="journal article" date="2019" name="Int. J. Syst. Evol. Microbiol.">
        <title>The Global Catalogue of Microorganisms (GCM) 10K type strain sequencing project: providing services to taxonomists for standard genome sequencing and annotation.</title>
        <authorList>
            <consortium name="The Broad Institute Genomics Platform"/>
            <consortium name="The Broad Institute Genome Sequencing Center for Infectious Disease"/>
            <person name="Wu L."/>
            <person name="Ma J."/>
        </authorList>
    </citation>
    <scope>NUCLEOTIDE SEQUENCE [LARGE SCALE GENOMIC DNA]</scope>
    <source>
        <strain evidence="6">CGMCC 1.18575</strain>
    </source>
</reference>
<sequence>MTKAGFTISLIHTNDLHSHLEQHSRIARYISNVRCEADPEGLLVFDCGDFLDRARMETEGSQAAVNREALELIGYDAAAFGNNEGLSYTIEELDDLFSGMAVPIVCANMKLAITDQRPSWMSPSVRLERRGVRIGVIGLTAPYTSYYELLGWEVADPMEALEEEVNRLRPDVDVLILLSHLGIRMDERIAETFPGIDLILGGHTHHLLEKPLRVGNTAICAASKYGNYVGRLELRFDDSCRLTAIDGGAIPTDDWPSDESFDRLVAKHREQAVQAMSKPIARLKAPLSLRYDRESALPTLLAAAVRRATGAQIGLVNAGQLLDSLPEGEVTEGDVHAICPSPINPCTTELTGDQLLQALEESLLPERQQLEIRGFGFRGRVLGTLCLDGMEVTADLSSPPFAKVLKATVGGEPLVRERSYLVGTLDMFTFGAGYIGLKEGRNVNYFLPDYIRDLLSMALSDEMLVEQANISRWTYL</sequence>
<accession>A0ABW0HNM1</accession>
<dbReference type="InterPro" id="IPR006179">
    <property type="entry name" value="5_nucleotidase/apyrase"/>
</dbReference>
<keyword evidence="2" id="KW-0547">Nucleotide-binding</keyword>
<dbReference type="PANTHER" id="PTHR11575">
    <property type="entry name" value="5'-NUCLEOTIDASE-RELATED"/>
    <property type="match status" value="1"/>
</dbReference>
<dbReference type="InterPro" id="IPR008334">
    <property type="entry name" value="5'-Nucleotdase_C"/>
</dbReference>
<proteinExistence type="inferred from homology"/>
<evidence type="ECO:0000313" key="6">
    <source>
        <dbReference type="Proteomes" id="UP001596113"/>
    </source>
</evidence>
<dbReference type="Proteomes" id="UP001596113">
    <property type="component" value="Unassembled WGS sequence"/>
</dbReference>
<dbReference type="SUPFAM" id="SSF55816">
    <property type="entry name" value="5'-nucleotidase (syn. UDP-sugar hydrolase), C-terminal domain"/>
    <property type="match status" value="1"/>
</dbReference>
<dbReference type="PRINTS" id="PR01607">
    <property type="entry name" value="APYRASEFAMLY"/>
</dbReference>
<evidence type="ECO:0000313" key="5">
    <source>
        <dbReference type="EMBL" id="MFC5402158.1"/>
    </source>
</evidence>
<protein>
    <submittedName>
        <fullName evidence="5">Bifunctional metallophosphatase/5'-nucleotidase</fullName>
    </submittedName>
</protein>
<dbReference type="Gene3D" id="3.60.21.10">
    <property type="match status" value="1"/>
</dbReference>
<feature type="domain" description="Calcineurin-like phosphoesterase" evidence="3">
    <location>
        <begin position="10"/>
        <end position="206"/>
    </location>
</feature>
<comment type="caution">
    <text evidence="5">The sequence shown here is derived from an EMBL/GenBank/DDBJ whole genome shotgun (WGS) entry which is preliminary data.</text>
</comment>
<keyword evidence="1" id="KW-0732">Signal</keyword>
<dbReference type="InterPro" id="IPR006146">
    <property type="entry name" value="5'-Nucleotdase_CS"/>
</dbReference>
<dbReference type="InterPro" id="IPR029052">
    <property type="entry name" value="Metallo-depent_PP-like"/>
</dbReference>